<sequence length="112" mass="12568">MVDNRVKCMGRVSCHVEETVYNTSSRYAALKHLSLSMPLHMFESFLLICSEQLRHLLLVVTNTERPYPIAAAASTTQLCMKCDRSRCAVHSTDVISAHQNKSQQAMANILLT</sequence>
<evidence type="ECO:0000313" key="2">
    <source>
        <dbReference type="Proteomes" id="UP000092445"/>
    </source>
</evidence>
<dbReference type="Proteomes" id="UP000092445">
    <property type="component" value="Unassembled WGS sequence"/>
</dbReference>
<name>A0A1A9ZB04_GLOPL</name>
<evidence type="ECO:0000313" key="1">
    <source>
        <dbReference type="EnsemblMetazoa" id="GPAI009130-PA"/>
    </source>
</evidence>
<keyword evidence="2" id="KW-1185">Reference proteome</keyword>
<reference evidence="1" key="2">
    <citation type="submission" date="2020-05" db="UniProtKB">
        <authorList>
            <consortium name="EnsemblMetazoa"/>
        </authorList>
    </citation>
    <scope>IDENTIFICATION</scope>
    <source>
        <strain evidence="1">IAEA</strain>
    </source>
</reference>
<dbReference type="VEuPathDB" id="VectorBase:GPAI009130"/>
<dbReference type="EnsemblMetazoa" id="GPAI009130-RA">
    <property type="protein sequence ID" value="GPAI009130-PA"/>
    <property type="gene ID" value="GPAI009130"/>
</dbReference>
<organism evidence="1 2">
    <name type="scientific">Glossina pallidipes</name>
    <name type="common">Tsetse fly</name>
    <dbReference type="NCBI Taxonomy" id="7398"/>
    <lineage>
        <taxon>Eukaryota</taxon>
        <taxon>Metazoa</taxon>
        <taxon>Ecdysozoa</taxon>
        <taxon>Arthropoda</taxon>
        <taxon>Hexapoda</taxon>
        <taxon>Insecta</taxon>
        <taxon>Pterygota</taxon>
        <taxon>Neoptera</taxon>
        <taxon>Endopterygota</taxon>
        <taxon>Diptera</taxon>
        <taxon>Brachycera</taxon>
        <taxon>Muscomorpha</taxon>
        <taxon>Hippoboscoidea</taxon>
        <taxon>Glossinidae</taxon>
        <taxon>Glossina</taxon>
    </lineage>
</organism>
<proteinExistence type="predicted"/>
<reference evidence="2" key="1">
    <citation type="submission" date="2014-03" db="EMBL/GenBank/DDBJ databases">
        <authorList>
            <person name="Aksoy S."/>
            <person name="Warren W."/>
            <person name="Wilson R.K."/>
        </authorList>
    </citation>
    <scope>NUCLEOTIDE SEQUENCE [LARGE SCALE GENOMIC DNA]</scope>
    <source>
        <strain evidence="2">IAEA</strain>
    </source>
</reference>
<protein>
    <submittedName>
        <fullName evidence="1">Uncharacterized protein</fullName>
    </submittedName>
</protein>
<dbReference type="AlphaFoldDB" id="A0A1A9ZB04"/>
<accession>A0A1A9ZB04</accession>